<dbReference type="OMA" id="CEPYVFS"/>
<dbReference type="GO" id="GO:0006506">
    <property type="term" value="P:GPI anchor biosynthetic process"/>
    <property type="evidence" value="ECO:0007669"/>
    <property type="project" value="UniProtKB-KW"/>
</dbReference>
<comment type="subcellular location">
    <subcellularLocation>
        <location evidence="1">Golgi apparatus membrane</location>
        <topology evidence="1">Multi-pass membrane protein</topology>
    </subcellularLocation>
</comment>
<evidence type="ECO:0000256" key="2">
    <source>
        <dbReference type="ARBA" id="ARBA00007414"/>
    </source>
</evidence>
<evidence type="ECO:0000259" key="9">
    <source>
        <dbReference type="Pfam" id="PF10277"/>
    </source>
</evidence>
<comment type="similarity">
    <text evidence="2">Belongs to the PGAP2 family.</text>
</comment>
<evidence type="ECO:0000256" key="6">
    <source>
        <dbReference type="ARBA" id="ARBA00023034"/>
    </source>
</evidence>
<evidence type="ECO:0000256" key="5">
    <source>
        <dbReference type="ARBA" id="ARBA00022989"/>
    </source>
</evidence>
<organism evidence="10 11">
    <name type="scientific">Litomosoides sigmodontis</name>
    <name type="common">Filarial nematode worm</name>
    <dbReference type="NCBI Taxonomy" id="42156"/>
    <lineage>
        <taxon>Eukaryota</taxon>
        <taxon>Metazoa</taxon>
        <taxon>Ecdysozoa</taxon>
        <taxon>Nematoda</taxon>
        <taxon>Chromadorea</taxon>
        <taxon>Rhabditida</taxon>
        <taxon>Spirurina</taxon>
        <taxon>Spiruromorpha</taxon>
        <taxon>Filarioidea</taxon>
        <taxon>Onchocercidae</taxon>
        <taxon>Litomosoides</taxon>
    </lineage>
</organism>
<keyword evidence="5 8" id="KW-1133">Transmembrane helix</keyword>
<dbReference type="InterPro" id="IPR019402">
    <property type="entry name" value="CWH43_N"/>
</dbReference>
<keyword evidence="7 8" id="KW-0472">Membrane</keyword>
<dbReference type="STRING" id="42156.A0A3P6T3A0"/>
<feature type="non-terminal residue" evidence="10">
    <location>
        <position position="1"/>
    </location>
</feature>
<feature type="transmembrane region" description="Helical" evidence="8">
    <location>
        <begin position="127"/>
        <end position="149"/>
    </location>
</feature>
<feature type="transmembrane region" description="Helical" evidence="8">
    <location>
        <begin position="91"/>
        <end position="115"/>
    </location>
</feature>
<dbReference type="Pfam" id="PF10277">
    <property type="entry name" value="Frag1"/>
    <property type="match status" value="1"/>
</dbReference>
<evidence type="ECO:0000313" key="11">
    <source>
        <dbReference type="Proteomes" id="UP000277928"/>
    </source>
</evidence>
<dbReference type="GO" id="GO:0000139">
    <property type="term" value="C:Golgi membrane"/>
    <property type="evidence" value="ECO:0007669"/>
    <property type="project" value="UniProtKB-SubCell"/>
</dbReference>
<sequence>HHTNAFTFGAIPLFLGTVVDYYALYNQKACFSISSRTATYFFCSFPLTGLCFCIFFALYSNFEKATETHCHIYNVLPSISVAIGDFYWGRLIWRILILSHLVPRVLAAFAYAQLFKVPLETILLTTFRYLTCFFNLLELFCLAVVSVISSKDNHFRHVFAFSIFQIAGMIHGVLHIIMYRLTGIRDYSIHTRKSYRMTHVLIIFMRKIDELFMGEYVFHEHQTKPSTLSKQLNVTKVKKTCYKWSLLFLAICAILYYRHNSRCEPYVFSAFALFEYLVVLTNICFHATFRFDFYGLRIFVF</sequence>
<feature type="domain" description="CWH43-like N-terminal" evidence="9">
    <location>
        <begin position="40"/>
        <end position="295"/>
    </location>
</feature>
<dbReference type="AlphaFoldDB" id="A0A3P6T3A0"/>
<keyword evidence="11" id="KW-1185">Reference proteome</keyword>
<dbReference type="PANTHER" id="PTHR12892:SF11">
    <property type="entry name" value="POST-GPI ATTACHMENT TO PROTEINS FACTOR 2"/>
    <property type="match status" value="1"/>
</dbReference>
<protein>
    <recommendedName>
        <fullName evidence="9">CWH43-like N-terminal domain-containing protein</fullName>
    </recommendedName>
</protein>
<keyword evidence="3" id="KW-0337">GPI-anchor biosynthesis</keyword>
<feature type="transmembrane region" description="Helical" evidence="8">
    <location>
        <begin position="37"/>
        <end position="59"/>
    </location>
</feature>
<dbReference type="OrthoDB" id="68581at2759"/>
<evidence type="ECO:0000256" key="3">
    <source>
        <dbReference type="ARBA" id="ARBA00022502"/>
    </source>
</evidence>
<feature type="transmembrane region" description="Helical" evidence="8">
    <location>
        <begin position="6"/>
        <end position="25"/>
    </location>
</feature>
<evidence type="ECO:0000256" key="7">
    <source>
        <dbReference type="ARBA" id="ARBA00023136"/>
    </source>
</evidence>
<feature type="transmembrane region" description="Helical" evidence="8">
    <location>
        <begin position="241"/>
        <end position="259"/>
    </location>
</feature>
<accession>A0A3P6T3A0</accession>
<proteinExistence type="inferred from homology"/>
<feature type="transmembrane region" description="Helical" evidence="8">
    <location>
        <begin position="155"/>
        <end position="177"/>
    </location>
</feature>
<dbReference type="EMBL" id="UYRX01000449">
    <property type="protein sequence ID" value="VDK82386.1"/>
    <property type="molecule type" value="Genomic_DNA"/>
</dbReference>
<evidence type="ECO:0000313" key="10">
    <source>
        <dbReference type="EMBL" id="VDK82386.1"/>
    </source>
</evidence>
<keyword evidence="6" id="KW-0333">Golgi apparatus</keyword>
<feature type="transmembrane region" description="Helical" evidence="8">
    <location>
        <begin position="265"/>
        <end position="289"/>
    </location>
</feature>
<keyword evidence="4 8" id="KW-0812">Transmembrane</keyword>
<dbReference type="GO" id="GO:0005789">
    <property type="term" value="C:endoplasmic reticulum membrane"/>
    <property type="evidence" value="ECO:0007669"/>
    <property type="project" value="TreeGrafter"/>
</dbReference>
<dbReference type="PANTHER" id="PTHR12892">
    <property type="entry name" value="FGF RECEPTOR ACTIVATING PROTEIN 1"/>
    <property type="match status" value="1"/>
</dbReference>
<name>A0A3P6T3A0_LITSI</name>
<dbReference type="Proteomes" id="UP000277928">
    <property type="component" value="Unassembled WGS sequence"/>
</dbReference>
<evidence type="ECO:0000256" key="1">
    <source>
        <dbReference type="ARBA" id="ARBA00004653"/>
    </source>
</evidence>
<evidence type="ECO:0000256" key="8">
    <source>
        <dbReference type="SAM" id="Phobius"/>
    </source>
</evidence>
<evidence type="ECO:0000256" key="4">
    <source>
        <dbReference type="ARBA" id="ARBA00022692"/>
    </source>
</evidence>
<gene>
    <name evidence="10" type="ORF">NLS_LOCUS5728</name>
</gene>
<reference evidence="10 11" key="1">
    <citation type="submission" date="2018-08" db="EMBL/GenBank/DDBJ databases">
        <authorList>
            <person name="Laetsch R D."/>
            <person name="Stevens L."/>
            <person name="Kumar S."/>
            <person name="Blaxter L. M."/>
        </authorList>
    </citation>
    <scope>NUCLEOTIDE SEQUENCE [LARGE SCALE GENOMIC DNA]</scope>
</reference>
<dbReference type="InterPro" id="IPR039545">
    <property type="entry name" value="PGAP2"/>
</dbReference>